<evidence type="ECO:0000259" key="2">
    <source>
        <dbReference type="Pfam" id="PF13581"/>
    </source>
</evidence>
<dbReference type="PANTHER" id="PTHR35526">
    <property type="entry name" value="ANTI-SIGMA-F FACTOR RSBW-RELATED"/>
    <property type="match status" value="1"/>
</dbReference>
<dbReference type="PANTHER" id="PTHR35526:SF3">
    <property type="entry name" value="ANTI-SIGMA-F FACTOR RSBW"/>
    <property type="match status" value="1"/>
</dbReference>
<dbReference type="Pfam" id="PF13581">
    <property type="entry name" value="HATPase_c_2"/>
    <property type="match status" value="1"/>
</dbReference>
<organism evidence="3 4">
    <name type="scientific">Streptomyces pimonensis</name>
    <dbReference type="NCBI Taxonomy" id="2860288"/>
    <lineage>
        <taxon>Bacteria</taxon>
        <taxon>Bacillati</taxon>
        <taxon>Actinomycetota</taxon>
        <taxon>Actinomycetes</taxon>
        <taxon>Kitasatosporales</taxon>
        <taxon>Streptomycetaceae</taxon>
        <taxon>Streptomyces</taxon>
    </lineage>
</organism>
<name>A0ABV4IR97_9ACTN</name>
<gene>
    <name evidence="3" type="ORF">KYY02_00200</name>
</gene>
<keyword evidence="1" id="KW-0808">Transferase</keyword>
<proteinExistence type="predicted"/>
<sequence length="173" mass="18676">MTTEIPPIEHTGQPAAHAEEFSMCFTSTPRGARLARRLASHRLDAWGFPYESEVNGTVTLVVAELTANAVTHGRVPGRDFRLSLALATARDLVRIEVTDARDGGLSLARPCAPQDAEAEQGRGLWLVSCLASRLSVGPREEGGPGKTVRAELDLCDEVPAVDTSRSDRTTARW</sequence>
<feature type="domain" description="Histidine kinase/HSP90-like ATPase" evidence="2">
    <location>
        <begin position="25"/>
        <end position="149"/>
    </location>
</feature>
<reference evidence="3 4" key="1">
    <citation type="journal article" date="2021" name="Res Sq">
        <title>Streptomyces Pimoensis sp. nov., Isolated From the Taklimakan Desert in Xinjiang, China.</title>
        <authorList>
            <person name="Zhang P."/>
            <person name="Luo X."/>
            <person name="Luo X."/>
            <person name="Liu Z."/>
            <person name="Xia Z."/>
            <person name="Wan C."/>
            <person name="zhang L."/>
        </authorList>
    </citation>
    <scope>NUCLEOTIDE SEQUENCE [LARGE SCALE GENOMIC DNA]</scope>
    <source>
        <strain evidence="3 4">TRM75549</strain>
    </source>
</reference>
<dbReference type="CDD" id="cd16936">
    <property type="entry name" value="HATPase_RsbW-like"/>
    <property type="match status" value="1"/>
</dbReference>
<dbReference type="Gene3D" id="3.30.565.10">
    <property type="entry name" value="Histidine kinase-like ATPase, C-terminal domain"/>
    <property type="match status" value="1"/>
</dbReference>
<dbReference type="GO" id="GO:0005524">
    <property type="term" value="F:ATP binding"/>
    <property type="evidence" value="ECO:0007669"/>
    <property type="project" value="UniProtKB-KW"/>
</dbReference>
<dbReference type="SUPFAM" id="SSF55874">
    <property type="entry name" value="ATPase domain of HSP90 chaperone/DNA topoisomerase II/histidine kinase"/>
    <property type="match status" value="1"/>
</dbReference>
<keyword evidence="3" id="KW-0547">Nucleotide-binding</keyword>
<dbReference type="EMBL" id="JAHWZY010000001">
    <property type="protein sequence ID" value="MEZ3177183.1"/>
    <property type="molecule type" value="Genomic_DNA"/>
</dbReference>
<dbReference type="InterPro" id="IPR036890">
    <property type="entry name" value="HATPase_C_sf"/>
</dbReference>
<keyword evidence="1" id="KW-0418">Kinase</keyword>
<evidence type="ECO:0000313" key="4">
    <source>
        <dbReference type="Proteomes" id="UP001567537"/>
    </source>
</evidence>
<keyword evidence="1" id="KW-0723">Serine/threonine-protein kinase</keyword>
<dbReference type="RefSeq" id="WP_371235318.1">
    <property type="nucleotide sequence ID" value="NZ_JAHWZY010000001.1"/>
</dbReference>
<accession>A0ABV4IR97</accession>
<keyword evidence="4" id="KW-1185">Reference proteome</keyword>
<evidence type="ECO:0000256" key="1">
    <source>
        <dbReference type="ARBA" id="ARBA00022527"/>
    </source>
</evidence>
<comment type="caution">
    <text evidence="3">The sequence shown here is derived from an EMBL/GenBank/DDBJ whole genome shotgun (WGS) entry which is preliminary data.</text>
</comment>
<keyword evidence="3" id="KW-0067">ATP-binding</keyword>
<protein>
    <submittedName>
        <fullName evidence="3">ATP-binding protein</fullName>
    </submittedName>
</protein>
<dbReference type="Proteomes" id="UP001567537">
    <property type="component" value="Unassembled WGS sequence"/>
</dbReference>
<dbReference type="InterPro" id="IPR050267">
    <property type="entry name" value="Anti-sigma-factor_SerPK"/>
</dbReference>
<evidence type="ECO:0000313" key="3">
    <source>
        <dbReference type="EMBL" id="MEZ3177183.1"/>
    </source>
</evidence>
<dbReference type="InterPro" id="IPR003594">
    <property type="entry name" value="HATPase_dom"/>
</dbReference>